<dbReference type="Gene3D" id="3.40.50.300">
    <property type="entry name" value="P-loop containing nucleotide triphosphate hydrolases"/>
    <property type="match status" value="1"/>
</dbReference>
<dbReference type="GO" id="GO:0016301">
    <property type="term" value="F:kinase activity"/>
    <property type="evidence" value="ECO:0007669"/>
    <property type="project" value="InterPro"/>
</dbReference>
<proteinExistence type="predicted"/>
<sequence length="135" mass="15905">MRKKNGLESINYTEYNWGLIKKHIKEFKESKISVLPFVDLLTDQIDKLITDFKEINVLILEGLYSLNINHSVNLKVFIDLTYHDTEKAQILRGKEKFDEFRSKVLEREHEVVQSLKPKADLIITKDFDVVNVRDI</sequence>
<organism evidence="2">
    <name type="scientific">marine sediment metagenome</name>
    <dbReference type="NCBI Taxonomy" id="412755"/>
    <lineage>
        <taxon>unclassified sequences</taxon>
        <taxon>metagenomes</taxon>
        <taxon>ecological metagenomes</taxon>
    </lineage>
</organism>
<reference evidence="2" key="1">
    <citation type="journal article" date="2014" name="Front. Microbiol.">
        <title>High frequency of phylogenetically diverse reductive dehalogenase-homologous genes in deep subseafloor sedimentary metagenomes.</title>
        <authorList>
            <person name="Kawai M."/>
            <person name="Futagami T."/>
            <person name="Toyoda A."/>
            <person name="Takaki Y."/>
            <person name="Nishi S."/>
            <person name="Hori S."/>
            <person name="Arai W."/>
            <person name="Tsubouchi T."/>
            <person name="Morono Y."/>
            <person name="Uchiyama I."/>
            <person name="Ito T."/>
            <person name="Fujiyama A."/>
            <person name="Inagaki F."/>
            <person name="Takami H."/>
        </authorList>
    </citation>
    <scope>NUCLEOTIDE SEQUENCE</scope>
    <source>
        <strain evidence="2">Expedition CK06-06</strain>
    </source>
</reference>
<evidence type="ECO:0000259" key="1">
    <source>
        <dbReference type="Pfam" id="PF00485"/>
    </source>
</evidence>
<dbReference type="EMBL" id="BARU01000394">
    <property type="protein sequence ID" value="GAH20201.1"/>
    <property type="molecule type" value="Genomic_DNA"/>
</dbReference>
<dbReference type="SUPFAM" id="SSF52540">
    <property type="entry name" value="P-loop containing nucleoside triphosphate hydrolases"/>
    <property type="match status" value="1"/>
</dbReference>
<dbReference type="InterPro" id="IPR006083">
    <property type="entry name" value="PRK/URK"/>
</dbReference>
<dbReference type="AlphaFoldDB" id="X1DH41"/>
<dbReference type="Pfam" id="PF00485">
    <property type="entry name" value="PRK"/>
    <property type="match status" value="1"/>
</dbReference>
<gene>
    <name evidence="2" type="ORF">S03H2_01368</name>
</gene>
<evidence type="ECO:0000313" key="2">
    <source>
        <dbReference type="EMBL" id="GAH20201.1"/>
    </source>
</evidence>
<feature type="domain" description="Phosphoribulokinase/uridine kinase" evidence="1">
    <location>
        <begin position="2"/>
        <end position="81"/>
    </location>
</feature>
<dbReference type="InterPro" id="IPR027417">
    <property type="entry name" value="P-loop_NTPase"/>
</dbReference>
<dbReference type="GO" id="GO:0005524">
    <property type="term" value="F:ATP binding"/>
    <property type="evidence" value="ECO:0007669"/>
    <property type="project" value="InterPro"/>
</dbReference>
<comment type="caution">
    <text evidence="2">The sequence shown here is derived from an EMBL/GenBank/DDBJ whole genome shotgun (WGS) entry which is preliminary data.</text>
</comment>
<protein>
    <recommendedName>
        <fullName evidence="1">Phosphoribulokinase/uridine kinase domain-containing protein</fullName>
    </recommendedName>
</protein>
<name>X1DH41_9ZZZZ</name>
<accession>X1DH41</accession>